<protein>
    <recommendedName>
        <fullName evidence="5">Flagellar hook-associated protein 2</fullName>
        <shortName evidence="5">HAP2</shortName>
    </recommendedName>
    <alternativeName>
        <fullName evidence="5">Flagellar cap protein</fullName>
    </alternativeName>
</protein>
<dbReference type="InterPro" id="IPR040026">
    <property type="entry name" value="FliD"/>
</dbReference>
<sequence>MPIRLSGLSSGLDTESLVSALVSSYTLQKDNLVKAQTKLSWKQESWKTMNKSIYSFYTGKLSSMRFSKNYNLKTATVSNSSYAKVTASSSAVNGTQTLKVNKLAATGYLTGGEISGTDDNGKDAKLSGSSKLSNVKGIGDLSDGKVTVTVDGKTRDIAVSGDMTINKFVTELKEAGLNANFDSENQRFFISAAKSGESHDFSIVSNNQNGLNALKGLGIYTTKDSKGNASADMAEYTKWANYSTAKLDAIKQSAYESKKINYADRAKSYADKYNAAKKVVDTIDADDTWAGIDNAKAKLSKKQTDFTDKYKDYVKKDDDGNDVKDSSGNIVYDTDKLEKDGKLTEYNAEKKSIDALNNNITTYETNKKTMEDTASYVTIKDDGSAAAATADDADKSAYDKIVAEVDTDNAKIKSDSDAAIDAKAAFAKQMVSSSGDDSTGAVRITGSDSEIVLNGATFKNNTNNFSINGLTIQATALTGNETVSITTDTDIDGIYKQIKDFFKDYNELIKAMDTAYNADSSKGYEPLTSDEKEAMTDDEVKEWEKKIKDSLLRKDSTLGNASTAMKTIMSSSISINGKSYSLANFGIKTQGYFSSGTNEKGVFHIDGDSDDSVSSANEDKLKAALASDPDTTISFFSQLASNLYSDLTKRMSSTSMRSIYTIYNDKQMATEYSTYTTKISDKETEISTWEDYYYNKFSKMESALAKLNQTQSSLSGYFS</sequence>
<gene>
    <name evidence="8" type="primary">fliD</name>
    <name evidence="8" type="ORF">H8S01_11555</name>
</gene>
<evidence type="ECO:0000259" key="6">
    <source>
        <dbReference type="Pfam" id="PF02465"/>
    </source>
</evidence>
<dbReference type="Pfam" id="PF07195">
    <property type="entry name" value="FliD_C"/>
    <property type="match status" value="1"/>
</dbReference>
<dbReference type="Proteomes" id="UP000628463">
    <property type="component" value="Unassembled WGS sequence"/>
</dbReference>
<accession>A0ABR7G2C3</accession>
<evidence type="ECO:0000256" key="3">
    <source>
        <dbReference type="ARBA" id="ARBA00023054"/>
    </source>
</evidence>
<evidence type="ECO:0000313" key="9">
    <source>
        <dbReference type="Proteomes" id="UP000628463"/>
    </source>
</evidence>
<keyword evidence="8" id="KW-0966">Cell projection</keyword>
<feature type="domain" description="Flagellar hook-associated protein 2 N-terminal" evidence="6">
    <location>
        <begin position="10"/>
        <end position="105"/>
    </location>
</feature>
<feature type="coiled-coil region" evidence="5">
    <location>
        <begin position="346"/>
        <end position="373"/>
    </location>
</feature>
<keyword evidence="4 5" id="KW-0975">Bacterial flagellum</keyword>
<evidence type="ECO:0000256" key="4">
    <source>
        <dbReference type="ARBA" id="ARBA00023143"/>
    </source>
</evidence>
<name>A0ABR7G2C3_9FIRM</name>
<keyword evidence="8" id="KW-0969">Cilium</keyword>
<dbReference type="InterPro" id="IPR003481">
    <property type="entry name" value="FliD_N"/>
</dbReference>
<organism evidence="8 9">
    <name type="scientific">Lachnospira hominis</name>
    <name type="common">ex Liu et al. 2021</name>
    <dbReference type="NCBI Taxonomy" id="2763051"/>
    <lineage>
        <taxon>Bacteria</taxon>
        <taxon>Bacillati</taxon>
        <taxon>Bacillota</taxon>
        <taxon>Clostridia</taxon>
        <taxon>Lachnospirales</taxon>
        <taxon>Lachnospiraceae</taxon>
        <taxon>Lachnospira</taxon>
    </lineage>
</organism>
<keyword evidence="5" id="KW-0964">Secreted</keyword>
<dbReference type="PANTHER" id="PTHR30288:SF0">
    <property type="entry name" value="FLAGELLAR HOOK-ASSOCIATED PROTEIN 2"/>
    <property type="match status" value="1"/>
</dbReference>
<comment type="caution">
    <text evidence="8">The sequence shown here is derived from an EMBL/GenBank/DDBJ whole genome shotgun (WGS) entry which is preliminary data.</text>
</comment>
<reference evidence="8 9" key="1">
    <citation type="submission" date="2020-08" db="EMBL/GenBank/DDBJ databases">
        <title>Genome public.</title>
        <authorList>
            <person name="Liu C."/>
            <person name="Sun Q."/>
        </authorList>
    </citation>
    <scope>NUCLEOTIDE SEQUENCE [LARGE SCALE GENOMIC DNA]</scope>
    <source>
        <strain evidence="8 9">NSJ-43</strain>
    </source>
</reference>
<evidence type="ECO:0000256" key="2">
    <source>
        <dbReference type="ARBA" id="ARBA00011255"/>
    </source>
</evidence>
<keyword evidence="9" id="KW-1185">Reference proteome</keyword>
<dbReference type="RefSeq" id="WP_186837251.1">
    <property type="nucleotide sequence ID" value="NZ_JACOPD010000008.1"/>
</dbReference>
<comment type="subcellular location">
    <subcellularLocation>
        <location evidence="5">Secreted</location>
    </subcellularLocation>
    <subcellularLocation>
        <location evidence="5">Bacterial flagellum</location>
    </subcellularLocation>
</comment>
<keyword evidence="3 5" id="KW-0175">Coiled coil</keyword>
<keyword evidence="8" id="KW-0282">Flagellum</keyword>
<feature type="domain" description="Flagellar hook-associated protein 2 C-terminal" evidence="7">
    <location>
        <begin position="446"/>
        <end position="709"/>
    </location>
</feature>
<proteinExistence type="inferred from homology"/>
<comment type="similarity">
    <text evidence="1 5">Belongs to the FliD family.</text>
</comment>
<dbReference type="InterPro" id="IPR010809">
    <property type="entry name" value="FliD_C"/>
</dbReference>
<comment type="function">
    <text evidence="5">Required for morphogenesis and for the elongation of the flagellar filament by facilitating polymerization of the flagellin monomers at the tip of growing filament. Forms a capping structure, which prevents flagellin subunits (transported through the central channel of the flagellum) from leaking out without polymerization at the distal end.</text>
</comment>
<evidence type="ECO:0000259" key="7">
    <source>
        <dbReference type="Pfam" id="PF07195"/>
    </source>
</evidence>
<dbReference type="PANTHER" id="PTHR30288">
    <property type="entry name" value="FLAGELLAR CAP/ASSEMBLY PROTEIN FLID"/>
    <property type="match status" value="1"/>
</dbReference>
<evidence type="ECO:0000256" key="5">
    <source>
        <dbReference type="RuleBase" id="RU362066"/>
    </source>
</evidence>
<dbReference type="EMBL" id="JACOPD010000008">
    <property type="protein sequence ID" value="MBC5681587.1"/>
    <property type="molecule type" value="Genomic_DNA"/>
</dbReference>
<evidence type="ECO:0000313" key="8">
    <source>
        <dbReference type="EMBL" id="MBC5681587.1"/>
    </source>
</evidence>
<dbReference type="Pfam" id="PF02465">
    <property type="entry name" value="FliD_N"/>
    <property type="match status" value="1"/>
</dbReference>
<evidence type="ECO:0000256" key="1">
    <source>
        <dbReference type="ARBA" id="ARBA00009764"/>
    </source>
</evidence>
<comment type="subunit">
    <text evidence="2 5">Homopentamer.</text>
</comment>